<evidence type="ECO:0000313" key="3">
    <source>
        <dbReference type="Proteomes" id="UP000299102"/>
    </source>
</evidence>
<name>A0A4C1X4S5_EUMVA</name>
<accession>A0A4C1X4S5</accession>
<evidence type="ECO:0000313" key="2">
    <source>
        <dbReference type="EMBL" id="GBP57324.1"/>
    </source>
</evidence>
<dbReference type="EMBL" id="BGZK01000713">
    <property type="protein sequence ID" value="GBP57324.1"/>
    <property type="molecule type" value="Genomic_DNA"/>
</dbReference>
<reference evidence="2 3" key="1">
    <citation type="journal article" date="2019" name="Commun. Biol.">
        <title>The bagworm genome reveals a unique fibroin gene that provides high tensile strength.</title>
        <authorList>
            <person name="Kono N."/>
            <person name="Nakamura H."/>
            <person name="Ohtoshi R."/>
            <person name="Tomita M."/>
            <person name="Numata K."/>
            <person name="Arakawa K."/>
        </authorList>
    </citation>
    <scope>NUCLEOTIDE SEQUENCE [LARGE SCALE GENOMIC DNA]</scope>
</reference>
<protein>
    <submittedName>
        <fullName evidence="2">Uncharacterized protein</fullName>
    </submittedName>
</protein>
<dbReference type="Proteomes" id="UP000299102">
    <property type="component" value="Unassembled WGS sequence"/>
</dbReference>
<feature type="compositionally biased region" description="Low complexity" evidence="1">
    <location>
        <begin position="23"/>
        <end position="36"/>
    </location>
</feature>
<feature type="compositionally biased region" description="Basic and acidic residues" evidence="1">
    <location>
        <begin position="1"/>
        <end position="22"/>
    </location>
</feature>
<gene>
    <name evidence="2" type="ORF">EVAR_39963_1</name>
</gene>
<evidence type="ECO:0000256" key="1">
    <source>
        <dbReference type="SAM" id="MobiDB-lite"/>
    </source>
</evidence>
<sequence>MRAKRASRERTESARSRERAAETRANAAAADGGGPAAAVAAGRASVGGNDRWITDHTSASASTSAKRDNQAIAPWHTLTFITPTTLPSPQDANALYYPSNSLAQPGVNRLSPAISVSAGRPTWRGSRSRGSILTGQYASGVNRLRSATFIFQINDDVAGSAPDNPREGQMYFSRNSATRFHGAGARLVCKRQQRLAKVNRQSCRLLIQRTELLALHVDPAAVGADNCSLHERGGTSEISGLIRLISP</sequence>
<organism evidence="2 3">
    <name type="scientific">Eumeta variegata</name>
    <name type="common">Bagworm moth</name>
    <name type="synonym">Eumeta japonica</name>
    <dbReference type="NCBI Taxonomy" id="151549"/>
    <lineage>
        <taxon>Eukaryota</taxon>
        <taxon>Metazoa</taxon>
        <taxon>Ecdysozoa</taxon>
        <taxon>Arthropoda</taxon>
        <taxon>Hexapoda</taxon>
        <taxon>Insecta</taxon>
        <taxon>Pterygota</taxon>
        <taxon>Neoptera</taxon>
        <taxon>Endopterygota</taxon>
        <taxon>Lepidoptera</taxon>
        <taxon>Glossata</taxon>
        <taxon>Ditrysia</taxon>
        <taxon>Tineoidea</taxon>
        <taxon>Psychidae</taxon>
        <taxon>Oiketicinae</taxon>
        <taxon>Eumeta</taxon>
    </lineage>
</organism>
<keyword evidence="3" id="KW-1185">Reference proteome</keyword>
<feature type="region of interest" description="Disordered" evidence="1">
    <location>
        <begin position="48"/>
        <end position="67"/>
    </location>
</feature>
<feature type="region of interest" description="Disordered" evidence="1">
    <location>
        <begin position="1"/>
        <end position="36"/>
    </location>
</feature>
<dbReference type="AlphaFoldDB" id="A0A4C1X4S5"/>
<comment type="caution">
    <text evidence="2">The sequence shown here is derived from an EMBL/GenBank/DDBJ whole genome shotgun (WGS) entry which is preliminary data.</text>
</comment>
<proteinExistence type="predicted"/>